<evidence type="ECO:0000313" key="5">
    <source>
        <dbReference type="EMBL" id="NYT86021.1"/>
    </source>
</evidence>
<sequence>MVASEVRSLAQKSADAAKDINALIENSSRTVAAGTKLAQDAGKSMNDIVAQVKGVTELINAISVATLEQRTGLEQVNTAVSSLSVVTSENAVSVDEAAQAAMQLNEQANHLVELVGGFTLDGEKQTAVIESSKPRQAPGIERSRRRWVRSLSRCWA</sequence>
<dbReference type="Pfam" id="PF00015">
    <property type="entry name" value="MCPsignal"/>
    <property type="match status" value="1"/>
</dbReference>
<dbReference type="EMBL" id="JACCEV010000002">
    <property type="protein sequence ID" value="NYT86021.1"/>
    <property type="molecule type" value="Genomic_DNA"/>
</dbReference>
<keyword evidence="6" id="KW-1185">Reference proteome</keyword>
<evidence type="ECO:0000313" key="6">
    <source>
        <dbReference type="Proteomes" id="UP000554144"/>
    </source>
</evidence>
<reference evidence="5 6" key="1">
    <citation type="submission" date="2020-07" db="EMBL/GenBank/DDBJ databases">
        <title>Taxonomic revisions and descriptions of new bacterial species based on genomic comparisons in the high-G+C-content subgroup of the family Alcaligenaceae.</title>
        <authorList>
            <person name="Szabo A."/>
            <person name="Felfoldi T."/>
        </authorList>
    </citation>
    <scope>NUCLEOTIDE SEQUENCE [LARGE SCALE GENOMIC DNA]</scope>
    <source>
        <strain evidence="5 6">DSM 25667</strain>
    </source>
</reference>
<protein>
    <recommendedName>
        <fullName evidence="4">Methyl-accepting transducer domain-containing protein</fullName>
    </recommendedName>
</protein>
<keyword evidence="3" id="KW-0807">Transducer</keyword>
<evidence type="ECO:0000259" key="4">
    <source>
        <dbReference type="PROSITE" id="PS50111"/>
    </source>
</evidence>
<evidence type="ECO:0000256" key="1">
    <source>
        <dbReference type="ARBA" id="ARBA00022500"/>
    </source>
</evidence>
<dbReference type="RefSeq" id="WP_130039561.1">
    <property type="nucleotide sequence ID" value="NZ_JACCEV010000002.1"/>
</dbReference>
<dbReference type="InterPro" id="IPR004089">
    <property type="entry name" value="MCPsignal_dom"/>
</dbReference>
<accession>A0A853GUR8</accession>
<dbReference type="InterPro" id="IPR051310">
    <property type="entry name" value="MCP_chemotaxis"/>
</dbReference>
<dbReference type="Gene3D" id="1.10.287.950">
    <property type="entry name" value="Methyl-accepting chemotaxis protein"/>
    <property type="match status" value="1"/>
</dbReference>
<dbReference type="PANTHER" id="PTHR43531:SF11">
    <property type="entry name" value="METHYL-ACCEPTING CHEMOTAXIS PROTEIN 3"/>
    <property type="match status" value="1"/>
</dbReference>
<keyword evidence="1" id="KW-0145">Chemotaxis</keyword>
<dbReference type="Proteomes" id="UP000554144">
    <property type="component" value="Unassembled WGS sequence"/>
</dbReference>
<comment type="caution">
    <text evidence="5">The sequence shown here is derived from an EMBL/GenBank/DDBJ whole genome shotgun (WGS) entry which is preliminary data.</text>
</comment>
<dbReference type="AlphaFoldDB" id="A0A853GUR8"/>
<dbReference type="GO" id="GO:0007165">
    <property type="term" value="P:signal transduction"/>
    <property type="evidence" value="ECO:0007669"/>
    <property type="project" value="UniProtKB-KW"/>
</dbReference>
<dbReference type="SUPFAM" id="SSF58104">
    <property type="entry name" value="Methyl-accepting chemotaxis protein (MCP) signaling domain"/>
    <property type="match status" value="1"/>
</dbReference>
<organism evidence="5 6">
    <name type="scientific">Pollutimonas harenae</name>
    <dbReference type="NCBI Taxonomy" id="657015"/>
    <lineage>
        <taxon>Bacteria</taxon>
        <taxon>Pseudomonadati</taxon>
        <taxon>Pseudomonadota</taxon>
        <taxon>Betaproteobacteria</taxon>
        <taxon>Burkholderiales</taxon>
        <taxon>Alcaligenaceae</taxon>
        <taxon>Pollutimonas</taxon>
    </lineage>
</organism>
<dbReference type="PROSITE" id="PS50111">
    <property type="entry name" value="CHEMOTAXIS_TRANSDUC_2"/>
    <property type="match status" value="1"/>
</dbReference>
<dbReference type="GO" id="GO:0006935">
    <property type="term" value="P:chemotaxis"/>
    <property type="evidence" value="ECO:0007669"/>
    <property type="project" value="UniProtKB-KW"/>
</dbReference>
<evidence type="ECO:0000256" key="2">
    <source>
        <dbReference type="ARBA" id="ARBA00029447"/>
    </source>
</evidence>
<evidence type="ECO:0000256" key="3">
    <source>
        <dbReference type="PROSITE-ProRule" id="PRU00284"/>
    </source>
</evidence>
<dbReference type="PANTHER" id="PTHR43531">
    <property type="entry name" value="PROTEIN ICFG"/>
    <property type="match status" value="1"/>
</dbReference>
<name>A0A853GUR8_9BURK</name>
<proteinExistence type="inferred from homology"/>
<comment type="similarity">
    <text evidence="2">Belongs to the methyl-accepting chemotaxis (MCP) protein family.</text>
</comment>
<feature type="domain" description="Methyl-accepting transducer" evidence="4">
    <location>
        <begin position="1"/>
        <end position="105"/>
    </location>
</feature>
<dbReference type="OrthoDB" id="9151832at2"/>
<gene>
    <name evidence="5" type="ORF">H0A62_10440</name>
</gene>
<dbReference type="GO" id="GO:0016020">
    <property type="term" value="C:membrane"/>
    <property type="evidence" value="ECO:0007669"/>
    <property type="project" value="InterPro"/>
</dbReference>